<dbReference type="EMBL" id="LTBA01000019">
    <property type="protein sequence ID" value="KYH34333.1"/>
    <property type="molecule type" value="Genomic_DNA"/>
</dbReference>
<dbReference type="Proteomes" id="UP000075531">
    <property type="component" value="Unassembled WGS sequence"/>
</dbReference>
<keyword evidence="3" id="KW-1185">Reference proteome</keyword>
<accession>A0A151B3H1</accession>
<dbReference type="Pfam" id="PF07228">
    <property type="entry name" value="SpoIIE"/>
    <property type="match status" value="1"/>
</dbReference>
<dbReference type="SMART" id="SM00331">
    <property type="entry name" value="PP2C_SIG"/>
    <property type="match status" value="1"/>
</dbReference>
<dbReference type="SUPFAM" id="SSF81606">
    <property type="entry name" value="PP2C-like"/>
    <property type="match status" value="1"/>
</dbReference>
<gene>
    <name evidence="2" type="ORF">CLTEP_17580</name>
</gene>
<dbReference type="OrthoDB" id="1090916at2"/>
<sequence>MEYFIDVAYKSINKYGEELCGDRVEIIELEDSTIIVMSDGLGSGVKANILASLTTKIVGTLLKEGMDIFETVSTITNTLPVCKVRNIAYSTFTFIKVYKDGRAHIVEYDNPGVFMLRRGKNYNLDKREIVINNKKVYESKLNVKDGDVFVLVSDGAIHAGIGNILNLGWTWDSVKEYLEKCTRNRKCARDISKDLISVCWDLYGSKPGDDTTAVAVKIRKPEYIDIFTGPPEDKNNDKYVIEKLMSGKGKKIICGGTAANIAERELKKKLIVNDDYYCDVPPTATLEGIDLVTEGVLTISKAIDKIKKYSESVLLNDGYDIKGDDGASKLASMLIEECTHIHFWIGKAINPAHQNPSFPANLSIKLNLVEQLIELLKSLGKCVEITYV</sequence>
<name>A0A151B3H1_9CLOT</name>
<proteinExistence type="predicted"/>
<dbReference type="STRING" id="1121338.CLTEP_17580"/>
<comment type="caution">
    <text evidence="2">The sequence shown here is derived from an EMBL/GenBank/DDBJ whole genome shotgun (WGS) entry which is preliminary data.</text>
</comment>
<organism evidence="2 3">
    <name type="scientific">Clostridium tepidiprofundi DSM 19306</name>
    <dbReference type="NCBI Taxonomy" id="1121338"/>
    <lineage>
        <taxon>Bacteria</taxon>
        <taxon>Bacillati</taxon>
        <taxon>Bacillota</taxon>
        <taxon>Clostridia</taxon>
        <taxon>Eubacteriales</taxon>
        <taxon>Clostridiaceae</taxon>
        <taxon>Clostridium</taxon>
    </lineage>
</organism>
<dbReference type="AlphaFoldDB" id="A0A151B3H1"/>
<dbReference type="PATRIC" id="fig|1121338.3.peg.1799"/>
<evidence type="ECO:0000313" key="3">
    <source>
        <dbReference type="Proteomes" id="UP000075531"/>
    </source>
</evidence>
<protein>
    <submittedName>
        <fullName evidence="2">Stage II sporulation protein E (SpoIIE)</fullName>
    </submittedName>
</protein>
<dbReference type="Gene3D" id="3.60.40.10">
    <property type="entry name" value="PPM-type phosphatase domain"/>
    <property type="match status" value="1"/>
</dbReference>
<dbReference type="InterPro" id="IPR036457">
    <property type="entry name" value="PPM-type-like_dom_sf"/>
</dbReference>
<dbReference type="InterPro" id="IPR001932">
    <property type="entry name" value="PPM-type_phosphatase-like_dom"/>
</dbReference>
<reference evidence="2 3" key="1">
    <citation type="submission" date="2016-02" db="EMBL/GenBank/DDBJ databases">
        <title>Genome sequence of Clostridium tepidiprofundi DSM 19306.</title>
        <authorList>
            <person name="Poehlein A."/>
            <person name="Daniel R."/>
        </authorList>
    </citation>
    <scope>NUCLEOTIDE SEQUENCE [LARGE SCALE GENOMIC DNA]</scope>
    <source>
        <strain evidence="2 3">DSM 19306</strain>
    </source>
</reference>
<evidence type="ECO:0000259" key="1">
    <source>
        <dbReference type="SMART" id="SM00331"/>
    </source>
</evidence>
<dbReference type="RefSeq" id="WP_066825503.1">
    <property type="nucleotide sequence ID" value="NZ_LTBA01000019.1"/>
</dbReference>
<feature type="domain" description="PPM-type phosphatase" evidence="1">
    <location>
        <begin position="4"/>
        <end position="218"/>
    </location>
</feature>
<evidence type="ECO:0000313" key="2">
    <source>
        <dbReference type="EMBL" id="KYH34333.1"/>
    </source>
</evidence>